<evidence type="ECO:0000313" key="3">
    <source>
        <dbReference type="Proteomes" id="UP000463857"/>
    </source>
</evidence>
<keyword evidence="1" id="KW-0812">Transmembrane</keyword>
<name>A0A7L4YJ38_9ACTN</name>
<dbReference type="AlphaFoldDB" id="A0A7L4YJ38"/>
<feature type="transmembrane region" description="Helical" evidence="1">
    <location>
        <begin position="12"/>
        <end position="32"/>
    </location>
</feature>
<dbReference type="OrthoDB" id="9842126at2"/>
<dbReference type="KEGG" id="eke:EK0264_02830"/>
<gene>
    <name evidence="2" type="ORF">EK0264_02830</name>
</gene>
<reference evidence="2 3" key="1">
    <citation type="journal article" date="2018" name="Int. J. Syst. Evol. Microbiol.">
        <title>Epidermidibacterium keratini gen. nov., sp. nov., a member of the family Sporichthyaceae, isolated from keratin epidermis.</title>
        <authorList>
            <person name="Lee D.G."/>
            <person name="Trujillo M.E."/>
            <person name="Kang S."/>
            <person name="Nam J.J."/>
            <person name="Kim Y.J."/>
        </authorList>
    </citation>
    <scope>NUCLEOTIDE SEQUENCE [LARGE SCALE GENOMIC DNA]</scope>
    <source>
        <strain evidence="2 3">EPI-7</strain>
    </source>
</reference>
<protein>
    <submittedName>
        <fullName evidence="2">Uncharacterized protein</fullName>
    </submittedName>
</protein>
<dbReference type="RefSeq" id="WP_159542686.1">
    <property type="nucleotide sequence ID" value="NZ_CP047156.1"/>
</dbReference>
<dbReference type="InParanoid" id="A0A7L4YJ38"/>
<keyword evidence="3" id="KW-1185">Reference proteome</keyword>
<proteinExistence type="predicted"/>
<keyword evidence="1" id="KW-0472">Membrane</keyword>
<dbReference type="Proteomes" id="UP000463857">
    <property type="component" value="Chromosome"/>
</dbReference>
<evidence type="ECO:0000313" key="2">
    <source>
        <dbReference type="EMBL" id="QHB99324.1"/>
    </source>
</evidence>
<sequence>MSTLAAVSDFQPGIWTLLVIALLLGLAVWTALRARRAAAEVSKALPDDAWTVDALNPQDPGKRMLLALTNDDLRLLTIRGDTGRSWAWSEIGTVIERSMRSRLNSYPGLRISFVDGESIDLLVPLGTGRSAYADGARETQRRIAEHLRGGDQPQVGESSP</sequence>
<organism evidence="2 3">
    <name type="scientific">Epidermidibacterium keratini</name>
    <dbReference type="NCBI Taxonomy" id="1891644"/>
    <lineage>
        <taxon>Bacteria</taxon>
        <taxon>Bacillati</taxon>
        <taxon>Actinomycetota</taxon>
        <taxon>Actinomycetes</taxon>
        <taxon>Sporichthyales</taxon>
        <taxon>Sporichthyaceae</taxon>
        <taxon>Epidermidibacterium</taxon>
    </lineage>
</organism>
<accession>A0A7L4YJ38</accession>
<dbReference type="EMBL" id="CP047156">
    <property type="protein sequence ID" value="QHB99324.1"/>
    <property type="molecule type" value="Genomic_DNA"/>
</dbReference>
<keyword evidence="1" id="KW-1133">Transmembrane helix</keyword>
<evidence type="ECO:0000256" key="1">
    <source>
        <dbReference type="SAM" id="Phobius"/>
    </source>
</evidence>